<evidence type="ECO:0000256" key="3">
    <source>
        <dbReference type="ARBA" id="ARBA00022898"/>
    </source>
</evidence>
<evidence type="ECO:0000256" key="1">
    <source>
        <dbReference type="ARBA" id="ARBA00010671"/>
    </source>
</evidence>
<dbReference type="Proteomes" id="UP001208567">
    <property type="component" value="Unassembled WGS sequence"/>
</dbReference>
<sequence>MKQLKIAYTTEAKEYFSTNRELVLAESTDFTDVAAVVVTDADVNLVNAAFDTKFGVPIFVVLKNEDKLNSELAQKVYRVIDGNTFDANLYSRVIETAANQYEEKILPPFFRALSNYVERGNIQFDCPGHQGGQYFRKHPAGRFLYDFYGENIFRSDICNADVALGDLLIHEGPAVDAEQNAARIYNADKTYFVMNGTSTANTVVVGSVVAPGDLVLFDRNNHKSVYNSALVQNGATPVYLETGRNPYGFIGGIDAHCFDEKYLRKEISKVAPEKATAKRPFRLAIIQLGTYDGTIYNARQVVDKIGHLCDYILFDSAWVGYEQFIPMMRDCSPLLLELNENDPGIFVTQSIHKQQAGFSQASQIHKKDSHIKGQHRYVDHKRFNNSFMLYASTSPFYPLYSTLDVNARMQEGEAGRRLWADCIKLGVEARKSVIKNCSMIRPFIPPTVNGKNWEDYDTEEISNNIDFFRFVPGEKWHAFDGYGENQYFVDPNKFMLTTPGINAATGEYEDFGIPATILANYLREVGIIPEKNDLNSILFLMTPAETATKMESLVAQFVRFEQLVKEDAPLSEVLPTLYNKNIDRYRGYTIRRLCQEMHDFYKNNDAKTYQKRLFRAECLPKRGRVYDAANNAALDEVALSIEGANEKSLPTRVMTAQDAKWALVRNNAKLVALENIVGEIALEGALPYPPGVFCVVPGEVWSETAQKYFTILQDGINLFPGFAPEIQGVYLEKEDGRVKAYGYVLDKKII</sequence>
<dbReference type="PANTHER" id="PTHR45229:SF3">
    <property type="entry name" value="BIODEGRADATIVE ARGININE DECARBOXYLASE"/>
    <property type="match status" value="1"/>
</dbReference>
<feature type="domain" description="Orn/Lys/Arg decarboxylases family 1 pyridoxal-P attachment site" evidence="5">
    <location>
        <begin position="348"/>
        <end position="362"/>
    </location>
</feature>
<evidence type="ECO:0000256" key="4">
    <source>
        <dbReference type="ARBA" id="ARBA00023239"/>
    </source>
</evidence>
<dbReference type="InterPro" id="IPR000310">
    <property type="entry name" value="Orn/Lys/Arg_deCO2ase_major_dom"/>
</dbReference>
<organism evidence="6 7">
    <name type="scientific">Clostridium omnivorum</name>
    <dbReference type="NCBI Taxonomy" id="1604902"/>
    <lineage>
        <taxon>Bacteria</taxon>
        <taxon>Bacillati</taxon>
        <taxon>Bacillota</taxon>
        <taxon>Clostridia</taxon>
        <taxon>Eubacteriales</taxon>
        <taxon>Clostridiaceae</taxon>
        <taxon>Clostridium</taxon>
    </lineage>
</organism>
<evidence type="ECO:0000313" key="7">
    <source>
        <dbReference type="Proteomes" id="UP001208567"/>
    </source>
</evidence>
<proteinExistence type="inferred from homology"/>
<dbReference type="InterPro" id="IPR015422">
    <property type="entry name" value="PyrdxlP-dep_Trfase_small"/>
</dbReference>
<dbReference type="PANTHER" id="PTHR45229">
    <property type="entry name" value="CONSTITUTIVE ORNITHINE DECARBOXYLASE"/>
    <property type="match status" value="1"/>
</dbReference>
<dbReference type="SUPFAM" id="SSF52172">
    <property type="entry name" value="CheY-like"/>
    <property type="match status" value="1"/>
</dbReference>
<keyword evidence="7" id="KW-1185">Reference proteome</keyword>
<dbReference type="InterPro" id="IPR011006">
    <property type="entry name" value="CheY-like_superfamily"/>
</dbReference>
<evidence type="ECO:0000256" key="2">
    <source>
        <dbReference type="ARBA" id="ARBA00022793"/>
    </source>
</evidence>
<comment type="similarity">
    <text evidence="1">Belongs to the Orn/Lys/Arg decarboxylase class-I family.</text>
</comment>
<keyword evidence="3" id="KW-0663">Pyridoxal phosphate</keyword>
<dbReference type="Gene3D" id="3.40.640.10">
    <property type="entry name" value="Type I PLP-dependent aspartate aminotransferase-like (Major domain)"/>
    <property type="match status" value="1"/>
</dbReference>
<dbReference type="Pfam" id="PF03711">
    <property type="entry name" value="OKR_DC_1_C"/>
    <property type="match status" value="2"/>
</dbReference>
<name>A0ABQ5N192_9CLOT</name>
<dbReference type="Gene3D" id="3.40.50.220">
    <property type="match status" value="1"/>
</dbReference>
<dbReference type="SUPFAM" id="SSF53383">
    <property type="entry name" value="PLP-dependent transferases"/>
    <property type="match status" value="1"/>
</dbReference>
<dbReference type="InterPro" id="IPR015424">
    <property type="entry name" value="PyrdxlP-dep_Trfase"/>
</dbReference>
<evidence type="ECO:0000313" key="6">
    <source>
        <dbReference type="EMBL" id="GLC28953.1"/>
    </source>
</evidence>
<keyword evidence="2" id="KW-0210">Decarboxylase</keyword>
<dbReference type="InterPro" id="IPR005308">
    <property type="entry name" value="OKR_de-COase_N"/>
</dbReference>
<dbReference type="NCBIfam" id="NF010092">
    <property type="entry name" value="PRK13578.1"/>
    <property type="match status" value="1"/>
</dbReference>
<dbReference type="Gene3D" id="3.90.100.10">
    <property type="entry name" value="Orn/Lys/Arg decarboxylase, C-terminal domain"/>
    <property type="match status" value="1"/>
</dbReference>
<dbReference type="InterPro" id="IPR011193">
    <property type="entry name" value="Orn/lys/arg_de-COase"/>
</dbReference>
<dbReference type="PIRSF" id="PIRSF009393">
    <property type="entry name" value="Orn_decarb"/>
    <property type="match status" value="1"/>
</dbReference>
<dbReference type="Pfam" id="PF01276">
    <property type="entry name" value="OKR_DC_1"/>
    <property type="match status" value="1"/>
</dbReference>
<dbReference type="InterPro" id="IPR008286">
    <property type="entry name" value="Prn/Lys/Arg_de-COase_C"/>
</dbReference>
<evidence type="ECO:0000259" key="5">
    <source>
        <dbReference type="PROSITE" id="PS00703"/>
    </source>
</evidence>
<dbReference type="Pfam" id="PF03709">
    <property type="entry name" value="OKR_DC_1_N"/>
    <property type="match status" value="1"/>
</dbReference>
<accession>A0ABQ5N192</accession>
<reference evidence="6 7" key="1">
    <citation type="journal article" date="2024" name="Int. J. Syst. Evol. Microbiol.">
        <title>Clostridium omnivorum sp. nov., isolated from anoxic soil under the treatment of reductive soil disinfestation.</title>
        <authorList>
            <person name="Ueki A."/>
            <person name="Tonouchi A."/>
            <person name="Kaku N."/>
            <person name="Honma S."/>
            <person name="Ueki K."/>
        </authorList>
    </citation>
    <scope>NUCLEOTIDE SEQUENCE [LARGE SCALE GENOMIC DNA]</scope>
    <source>
        <strain evidence="6 7">E14</strain>
    </source>
</reference>
<dbReference type="PROSITE" id="PS00703">
    <property type="entry name" value="OKR_DC_1"/>
    <property type="match status" value="1"/>
</dbReference>
<gene>
    <name evidence="6" type="primary">speF</name>
    <name evidence="6" type="ORF">bsdE14_03630</name>
</gene>
<comment type="caution">
    <text evidence="6">The sequence shown here is derived from an EMBL/GenBank/DDBJ whole genome shotgun (WGS) entry which is preliminary data.</text>
</comment>
<dbReference type="InterPro" id="IPR027464">
    <property type="entry name" value="Ornithine_deCO2ase_N"/>
</dbReference>
<dbReference type="Gene3D" id="3.90.1150.10">
    <property type="entry name" value="Aspartate Aminotransferase, domain 1"/>
    <property type="match status" value="1"/>
</dbReference>
<dbReference type="CDD" id="cd00615">
    <property type="entry name" value="Orn_deC_like"/>
    <property type="match status" value="1"/>
</dbReference>
<dbReference type="SUPFAM" id="SSF55904">
    <property type="entry name" value="Ornithine decarboxylase C-terminal domain"/>
    <property type="match status" value="1"/>
</dbReference>
<keyword evidence="4" id="KW-0456">Lyase</keyword>
<protein>
    <submittedName>
        <fullName evidence="6">Ornithine decarboxylase</fullName>
    </submittedName>
</protein>
<dbReference type="InterPro" id="IPR036633">
    <property type="entry name" value="Prn/Lys/Arg_de-COase_C_sf"/>
</dbReference>
<dbReference type="InterPro" id="IPR015421">
    <property type="entry name" value="PyrdxlP-dep_Trfase_major"/>
</dbReference>
<dbReference type="RefSeq" id="WP_264848224.1">
    <property type="nucleotide sequence ID" value="NZ_BRXR01000001.1"/>
</dbReference>
<dbReference type="EMBL" id="BRXR01000001">
    <property type="protein sequence ID" value="GLC28953.1"/>
    <property type="molecule type" value="Genomic_DNA"/>
</dbReference>